<evidence type="ECO:0000313" key="10">
    <source>
        <dbReference type="Proteomes" id="UP000308005"/>
    </source>
</evidence>
<name>A0A4S9T990_AURPU</name>
<protein>
    <recommendedName>
        <fullName evidence="11">INSIG-domain-containing protein</fullName>
    </recommendedName>
</protein>
<feature type="transmembrane region" description="Helical" evidence="8">
    <location>
        <begin position="377"/>
        <end position="396"/>
    </location>
</feature>
<dbReference type="PANTHER" id="PTHR15301">
    <property type="entry name" value="INSULIN-INDUCED GENE 1"/>
    <property type="match status" value="1"/>
</dbReference>
<comment type="similarity">
    <text evidence="2">Belongs to the INSIG family.</text>
</comment>
<accession>A0A4S9T990</accession>
<comment type="subcellular location">
    <subcellularLocation>
        <location evidence="1">Endoplasmic reticulum membrane</location>
        <topology evidence="1">Multi-pass membrane protein</topology>
    </subcellularLocation>
</comment>
<dbReference type="GO" id="GO:0005789">
    <property type="term" value="C:endoplasmic reticulum membrane"/>
    <property type="evidence" value="ECO:0007669"/>
    <property type="project" value="UniProtKB-SubCell"/>
</dbReference>
<proteinExistence type="inferred from homology"/>
<evidence type="ECO:0000256" key="5">
    <source>
        <dbReference type="ARBA" id="ARBA00022989"/>
    </source>
</evidence>
<sequence>MRARASPARNRRQPRKHTRHEQDIMSDQSPPLLRPRPRRPFDLTPMSSTAGNSPDGRDTPDPQSPGDESGLPPSRTRSFLNLTTSTLFGIYSPAGYAPDRDETPWGTGAQTPIDSKGMNVADIDGNVDDALMMRSKRRRGSMLEASTRRVQKPKKKTFKNWFVPMVGKNVVLGLAGIAYGQLIAHLHDRQTLVPVQVEGMPSESWAYIAYWCFSGIALGQALPWVDAIWMSDGSGEHEAEREYRTSGNLRSAQDSQNRSQTWTPGWNEIVRFVGAAVGIVFAIRRLPWQSPLQLSLTLALANPAIWYLLDRTGPCFILATTVALSGTGLLLSINPELIPSPHAANLHTFSNVANATANAIKGQDLVLGTFTLESVGVATWIASVLFVSAVAFGNIGRRL</sequence>
<feature type="region of interest" description="Disordered" evidence="7">
    <location>
        <begin position="93"/>
        <end position="121"/>
    </location>
</feature>
<feature type="transmembrane region" description="Helical" evidence="8">
    <location>
        <begin position="316"/>
        <end position="333"/>
    </location>
</feature>
<gene>
    <name evidence="9" type="ORF">D6C91_04483</name>
</gene>
<keyword evidence="3 8" id="KW-0812">Transmembrane</keyword>
<feature type="transmembrane region" description="Helical" evidence="8">
    <location>
        <begin position="269"/>
        <end position="286"/>
    </location>
</feature>
<dbReference type="AlphaFoldDB" id="A0A4S9T990"/>
<evidence type="ECO:0000313" key="9">
    <source>
        <dbReference type="EMBL" id="THZ21130.1"/>
    </source>
</evidence>
<evidence type="ECO:0000256" key="8">
    <source>
        <dbReference type="SAM" id="Phobius"/>
    </source>
</evidence>
<evidence type="ECO:0000256" key="1">
    <source>
        <dbReference type="ARBA" id="ARBA00004477"/>
    </source>
</evidence>
<keyword evidence="5 8" id="KW-1133">Transmembrane helix</keyword>
<dbReference type="GO" id="GO:0016126">
    <property type="term" value="P:sterol biosynthetic process"/>
    <property type="evidence" value="ECO:0007669"/>
    <property type="project" value="TreeGrafter"/>
</dbReference>
<evidence type="ECO:0000256" key="6">
    <source>
        <dbReference type="ARBA" id="ARBA00023136"/>
    </source>
</evidence>
<evidence type="ECO:0000256" key="4">
    <source>
        <dbReference type="ARBA" id="ARBA00022824"/>
    </source>
</evidence>
<feature type="region of interest" description="Disordered" evidence="7">
    <location>
        <begin position="1"/>
        <end position="77"/>
    </location>
</feature>
<dbReference type="Proteomes" id="UP000308005">
    <property type="component" value="Unassembled WGS sequence"/>
</dbReference>
<evidence type="ECO:0000256" key="2">
    <source>
        <dbReference type="ARBA" id="ARBA00007475"/>
    </source>
</evidence>
<feature type="transmembrane region" description="Helical" evidence="8">
    <location>
        <begin position="204"/>
        <end position="225"/>
    </location>
</feature>
<organism evidence="9 10">
    <name type="scientific">Aureobasidium pullulans</name>
    <name type="common">Black yeast</name>
    <name type="synonym">Pullularia pullulans</name>
    <dbReference type="NCBI Taxonomy" id="5580"/>
    <lineage>
        <taxon>Eukaryota</taxon>
        <taxon>Fungi</taxon>
        <taxon>Dikarya</taxon>
        <taxon>Ascomycota</taxon>
        <taxon>Pezizomycotina</taxon>
        <taxon>Dothideomycetes</taxon>
        <taxon>Dothideomycetidae</taxon>
        <taxon>Dothideales</taxon>
        <taxon>Saccotheciaceae</taxon>
        <taxon>Aureobasidium</taxon>
    </lineage>
</organism>
<evidence type="ECO:0000256" key="7">
    <source>
        <dbReference type="SAM" id="MobiDB-lite"/>
    </source>
</evidence>
<feature type="transmembrane region" description="Helical" evidence="8">
    <location>
        <begin position="161"/>
        <end position="184"/>
    </location>
</feature>
<keyword evidence="6 8" id="KW-0472">Membrane</keyword>
<evidence type="ECO:0008006" key="11">
    <source>
        <dbReference type="Google" id="ProtNLM"/>
    </source>
</evidence>
<dbReference type="EMBL" id="QZBM01000168">
    <property type="protein sequence ID" value="THZ21130.1"/>
    <property type="molecule type" value="Genomic_DNA"/>
</dbReference>
<dbReference type="PANTHER" id="PTHR15301:SF3">
    <property type="entry name" value="PROTEIN NSG1-RELATED"/>
    <property type="match status" value="1"/>
</dbReference>
<dbReference type="InterPro" id="IPR025929">
    <property type="entry name" value="INSIG_fam"/>
</dbReference>
<evidence type="ECO:0000256" key="3">
    <source>
        <dbReference type="ARBA" id="ARBA00022692"/>
    </source>
</evidence>
<feature type="transmembrane region" description="Helical" evidence="8">
    <location>
        <begin position="292"/>
        <end position="309"/>
    </location>
</feature>
<dbReference type="Pfam" id="PF07281">
    <property type="entry name" value="INSIG"/>
    <property type="match status" value="1"/>
</dbReference>
<feature type="compositionally biased region" description="Basic residues" evidence="7">
    <location>
        <begin position="1"/>
        <end position="19"/>
    </location>
</feature>
<reference evidence="9 10" key="1">
    <citation type="submission" date="2018-10" db="EMBL/GenBank/DDBJ databases">
        <title>Fifty Aureobasidium pullulans genomes reveal a recombining polyextremotolerant generalist.</title>
        <authorList>
            <person name="Gostincar C."/>
            <person name="Turk M."/>
            <person name="Zajc J."/>
            <person name="Gunde-Cimerman N."/>
        </authorList>
    </citation>
    <scope>NUCLEOTIDE SEQUENCE [LARGE SCALE GENOMIC DNA]</scope>
    <source>
        <strain evidence="9 10">EXF-3863</strain>
    </source>
</reference>
<comment type="caution">
    <text evidence="9">The sequence shown here is derived from an EMBL/GenBank/DDBJ whole genome shotgun (WGS) entry which is preliminary data.</text>
</comment>
<keyword evidence="4" id="KW-0256">Endoplasmic reticulum</keyword>